<dbReference type="InterPro" id="IPR010610">
    <property type="entry name" value="EryCIII-like_C"/>
</dbReference>
<dbReference type="CDD" id="cd03784">
    <property type="entry name" value="GT1_Gtf-like"/>
    <property type="match status" value="1"/>
</dbReference>
<dbReference type="PANTHER" id="PTHR48050:SF13">
    <property type="entry name" value="STEROL 3-BETA-GLUCOSYLTRANSFERASE UGT80A2"/>
    <property type="match status" value="1"/>
</dbReference>
<dbReference type="Pfam" id="PF06722">
    <property type="entry name" value="EryCIII-like_C"/>
    <property type="match status" value="1"/>
</dbReference>
<dbReference type="InterPro" id="IPR002213">
    <property type="entry name" value="UDP_glucos_trans"/>
</dbReference>
<dbReference type="GO" id="GO:0008194">
    <property type="term" value="F:UDP-glycosyltransferase activity"/>
    <property type="evidence" value="ECO:0007669"/>
    <property type="project" value="InterPro"/>
</dbReference>
<accession>A0A1C6VYH2</accession>
<evidence type="ECO:0000256" key="1">
    <source>
        <dbReference type="ARBA" id="ARBA00006962"/>
    </source>
</evidence>
<dbReference type="STRING" id="47855.GA0070606_5690"/>
<name>A0A1C6VYH2_9ACTN</name>
<evidence type="ECO:0000256" key="3">
    <source>
        <dbReference type="ARBA" id="ARBA00022679"/>
    </source>
</evidence>
<keyword evidence="7" id="KW-1185">Reference proteome</keyword>
<keyword evidence="3 6" id="KW-0808">Transferase</keyword>
<dbReference type="AlphaFoldDB" id="A0A1C6VYH2"/>
<proteinExistence type="inferred from homology"/>
<dbReference type="Pfam" id="PF21036">
    <property type="entry name" value="EryCIII-like_N"/>
    <property type="match status" value="1"/>
</dbReference>
<dbReference type="GO" id="GO:0016758">
    <property type="term" value="F:hexosyltransferase activity"/>
    <property type="evidence" value="ECO:0007669"/>
    <property type="project" value="UniProtKB-ARBA"/>
</dbReference>
<dbReference type="SUPFAM" id="SSF53756">
    <property type="entry name" value="UDP-Glycosyltransferase/glycogen phosphorylase"/>
    <property type="match status" value="1"/>
</dbReference>
<dbReference type="OrthoDB" id="5488434at2"/>
<dbReference type="RefSeq" id="WP_091106247.1">
    <property type="nucleotide sequence ID" value="NZ_FMHZ01000002.1"/>
</dbReference>
<reference evidence="7" key="1">
    <citation type="submission" date="2016-06" db="EMBL/GenBank/DDBJ databases">
        <authorList>
            <person name="Varghese N."/>
            <person name="Submissions Spin"/>
        </authorList>
    </citation>
    <scope>NUCLEOTIDE SEQUENCE [LARGE SCALE GENOMIC DNA]</scope>
    <source>
        <strain evidence="7">DSM 43903</strain>
    </source>
</reference>
<comment type="similarity">
    <text evidence="1">Belongs to the glycosyltransferase 28 family.</text>
</comment>
<dbReference type="InterPro" id="IPR050426">
    <property type="entry name" value="Glycosyltransferase_28"/>
</dbReference>
<gene>
    <name evidence="6" type="ORF">GA0070606_5690</name>
</gene>
<protein>
    <submittedName>
        <fullName evidence="6">UDP:flavonoid glycosyltransferase YjiC, YdhE family</fullName>
    </submittedName>
</protein>
<dbReference type="Gene3D" id="3.40.50.2000">
    <property type="entry name" value="Glycogen Phosphorylase B"/>
    <property type="match status" value="2"/>
</dbReference>
<dbReference type="GO" id="GO:0017000">
    <property type="term" value="P:antibiotic biosynthetic process"/>
    <property type="evidence" value="ECO:0007669"/>
    <property type="project" value="UniProtKB-ARBA"/>
</dbReference>
<dbReference type="PANTHER" id="PTHR48050">
    <property type="entry name" value="STEROL 3-BETA-GLUCOSYLTRANSFERASE"/>
    <property type="match status" value="1"/>
</dbReference>
<dbReference type="Proteomes" id="UP000199001">
    <property type="component" value="Unassembled WGS sequence"/>
</dbReference>
<sequence length="378" mass="40507">MRVLFVSSPGIGHLFPLIQLAWGFRTAGHDVLVAVAEHADRAAAAGLEVVDVAPDYSAVKVFEQVAKDNPRFAETVATRPAIDLEEWGVQIAAVNRPLVDGTMALVDDYRPDLVVYEQGATVGLLAADRAGVPAVQRNQSAWRTRGMHRSIASFLTDLMAKHQVELPEPVATIESFPPSLLLEAEPEGWFMRWVPYGGGAVLGDRLPPVPARPEVAITMGTIELQAFGIGAVEPIVAAAGEVDADFVLALGDLDISPLGTLPRNVRAVGWTPLHTLLRTCTAVVHHGGGGTVMTAIDAGIPQLLAPDPRDQFQHTAREAVSRRGIGLVSTSDKVDADLLRRLIGDESLRAAAREVREEMVALPTPAETVRRIVERVSA</sequence>
<evidence type="ECO:0000313" key="6">
    <source>
        <dbReference type="EMBL" id="SCL71346.1"/>
    </source>
</evidence>
<evidence type="ECO:0000259" key="5">
    <source>
        <dbReference type="Pfam" id="PF21036"/>
    </source>
</evidence>
<organism evidence="6 7">
    <name type="scientific">Micromonospora citrea</name>
    <dbReference type="NCBI Taxonomy" id="47855"/>
    <lineage>
        <taxon>Bacteria</taxon>
        <taxon>Bacillati</taxon>
        <taxon>Actinomycetota</taxon>
        <taxon>Actinomycetes</taxon>
        <taxon>Micromonosporales</taxon>
        <taxon>Micromonosporaceae</taxon>
        <taxon>Micromonospora</taxon>
    </lineage>
</organism>
<feature type="domain" description="Erythromycin biosynthesis protein CIII-like N-terminal" evidence="5">
    <location>
        <begin position="22"/>
        <end position="220"/>
    </location>
</feature>
<evidence type="ECO:0000313" key="7">
    <source>
        <dbReference type="Proteomes" id="UP000199001"/>
    </source>
</evidence>
<dbReference type="InterPro" id="IPR048284">
    <property type="entry name" value="EryCIII-like_N"/>
</dbReference>
<keyword evidence="2" id="KW-0328">Glycosyltransferase</keyword>
<feature type="domain" description="Erythromycin biosynthesis protein CIII-like C-terminal" evidence="4">
    <location>
        <begin position="235"/>
        <end position="374"/>
    </location>
</feature>
<dbReference type="FunFam" id="3.40.50.2000:FF:000072">
    <property type="entry name" value="Glycosyl transferase"/>
    <property type="match status" value="1"/>
</dbReference>
<dbReference type="EMBL" id="FMHZ01000002">
    <property type="protein sequence ID" value="SCL71346.1"/>
    <property type="molecule type" value="Genomic_DNA"/>
</dbReference>
<evidence type="ECO:0000256" key="2">
    <source>
        <dbReference type="ARBA" id="ARBA00022676"/>
    </source>
</evidence>
<evidence type="ECO:0000259" key="4">
    <source>
        <dbReference type="Pfam" id="PF06722"/>
    </source>
</evidence>